<dbReference type="InParanoid" id="D6WNQ4"/>
<reference evidence="1 2" key="2">
    <citation type="journal article" date="2010" name="Nucleic Acids Res.">
        <title>BeetleBase in 2010: revisions to provide comprehensive genomic information for Tribolium castaneum.</title>
        <authorList>
            <person name="Kim H.S."/>
            <person name="Murphy T."/>
            <person name="Xia J."/>
            <person name="Caragea D."/>
            <person name="Park Y."/>
            <person name="Beeman R.W."/>
            <person name="Lorenzen M.D."/>
            <person name="Butcher S."/>
            <person name="Manak J.R."/>
            <person name="Brown S.J."/>
        </authorList>
    </citation>
    <scope>GENOME REANNOTATION</scope>
    <source>
        <strain evidence="1 2">Georgia GA2</strain>
    </source>
</reference>
<dbReference type="HOGENOM" id="CLU_2963821_0_0_1"/>
<dbReference type="AlphaFoldDB" id="D6WNQ4"/>
<organism evidence="1 2">
    <name type="scientific">Tribolium castaneum</name>
    <name type="common">Red flour beetle</name>
    <dbReference type="NCBI Taxonomy" id="7070"/>
    <lineage>
        <taxon>Eukaryota</taxon>
        <taxon>Metazoa</taxon>
        <taxon>Ecdysozoa</taxon>
        <taxon>Arthropoda</taxon>
        <taxon>Hexapoda</taxon>
        <taxon>Insecta</taxon>
        <taxon>Pterygota</taxon>
        <taxon>Neoptera</taxon>
        <taxon>Endopterygota</taxon>
        <taxon>Coleoptera</taxon>
        <taxon>Polyphaga</taxon>
        <taxon>Cucujiformia</taxon>
        <taxon>Tenebrionidae</taxon>
        <taxon>Tenebrionidae incertae sedis</taxon>
        <taxon>Tribolium</taxon>
    </lineage>
</organism>
<name>D6WNQ4_TRICA</name>
<reference evidence="1 2" key="1">
    <citation type="journal article" date="2008" name="Nature">
        <title>The genome of the model beetle and pest Tribolium castaneum.</title>
        <authorList>
            <consortium name="Tribolium Genome Sequencing Consortium"/>
            <person name="Richards S."/>
            <person name="Gibbs R.A."/>
            <person name="Weinstock G.M."/>
            <person name="Brown S.J."/>
            <person name="Denell R."/>
            <person name="Beeman R.W."/>
            <person name="Gibbs R."/>
            <person name="Beeman R.W."/>
            <person name="Brown S.J."/>
            <person name="Bucher G."/>
            <person name="Friedrich M."/>
            <person name="Grimmelikhuijzen C.J."/>
            <person name="Klingler M."/>
            <person name="Lorenzen M."/>
            <person name="Richards S."/>
            <person name="Roth S."/>
            <person name="Schroder R."/>
            <person name="Tautz D."/>
            <person name="Zdobnov E.M."/>
            <person name="Muzny D."/>
            <person name="Gibbs R.A."/>
            <person name="Weinstock G.M."/>
            <person name="Attaway T."/>
            <person name="Bell S."/>
            <person name="Buhay C.J."/>
            <person name="Chandrabose M.N."/>
            <person name="Chavez D."/>
            <person name="Clerk-Blankenburg K.P."/>
            <person name="Cree A."/>
            <person name="Dao M."/>
            <person name="Davis C."/>
            <person name="Chacko J."/>
            <person name="Dinh H."/>
            <person name="Dugan-Rocha S."/>
            <person name="Fowler G."/>
            <person name="Garner T.T."/>
            <person name="Garnes J."/>
            <person name="Gnirke A."/>
            <person name="Hawes A."/>
            <person name="Hernandez J."/>
            <person name="Hines S."/>
            <person name="Holder M."/>
            <person name="Hume J."/>
            <person name="Jhangiani S.N."/>
            <person name="Joshi V."/>
            <person name="Khan Z.M."/>
            <person name="Jackson L."/>
            <person name="Kovar C."/>
            <person name="Kowis A."/>
            <person name="Lee S."/>
            <person name="Lewis L.R."/>
            <person name="Margolis J."/>
            <person name="Morgan M."/>
            <person name="Nazareth L.V."/>
            <person name="Nguyen N."/>
            <person name="Okwuonu G."/>
            <person name="Parker D."/>
            <person name="Richards S."/>
            <person name="Ruiz S.J."/>
            <person name="Santibanez J."/>
            <person name="Savard J."/>
            <person name="Scherer S.E."/>
            <person name="Schneider B."/>
            <person name="Sodergren E."/>
            <person name="Tautz D."/>
            <person name="Vattahil S."/>
            <person name="Villasana D."/>
            <person name="White C.S."/>
            <person name="Wright R."/>
            <person name="Park Y."/>
            <person name="Beeman R.W."/>
            <person name="Lord J."/>
            <person name="Oppert B."/>
            <person name="Lorenzen M."/>
            <person name="Brown S."/>
            <person name="Wang L."/>
            <person name="Savard J."/>
            <person name="Tautz D."/>
            <person name="Richards S."/>
            <person name="Weinstock G."/>
            <person name="Gibbs R.A."/>
            <person name="Liu Y."/>
            <person name="Worley K."/>
            <person name="Weinstock G."/>
            <person name="Elsik C.G."/>
            <person name="Reese J.T."/>
            <person name="Elhaik E."/>
            <person name="Landan G."/>
            <person name="Graur D."/>
            <person name="Arensburger P."/>
            <person name="Atkinson P."/>
            <person name="Beeman R.W."/>
            <person name="Beidler J."/>
            <person name="Brown S.J."/>
            <person name="Demuth J.P."/>
            <person name="Drury D.W."/>
            <person name="Du Y.Z."/>
            <person name="Fujiwara H."/>
            <person name="Lorenzen M."/>
            <person name="Maselli V."/>
            <person name="Osanai M."/>
            <person name="Park Y."/>
            <person name="Robertson H.M."/>
            <person name="Tu Z."/>
            <person name="Wang J.J."/>
            <person name="Wang S."/>
            <person name="Richards S."/>
            <person name="Song H."/>
            <person name="Zhang L."/>
            <person name="Sodergren E."/>
            <person name="Werner D."/>
            <person name="Stanke M."/>
            <person name="Morgenstern B."/>
            <person name="Solovyev V."/>
            <person name="Kosarev P."/>
            <person name="Brown G."/>
            <person name="Chen H.C."/>
            <person name="Ermolaeva O."/>
            <person name="Hlavina W."/>
            <person name="Kapustin Y."/>
            <person name="Kiryutin B."/>
            <person name="Kitts P."/>
            <person name="Maglott D."/>
            <person name="Pruitt K."/>
            <person name="Sapojnikov V."/>
            <person name="Souvorov A."/>
            <person name="Mackey A.J."/>
            <person name="Waterhouse R.M."/>
            <person name="Wyder S."/>
            <person name="Zdobnov E.M."/>
            <person name="Zdobnov E.M."/>
            <person name="Wyder S."/>
            <person name="Kriventseva E.V."/>
            <person name="Kadowaki T."/>
            <person name="Bork P."/>
            <person name="Aranda M."/>
            <person name="Bao R."/>
            <person name="Beermann A."/>
            <person name="Berns N."/>
            <person name="Bolognesi R."/>
            <person name="Bonneton F."/>
            <person name="Bopp D."/>
            <person name="Brown S.J."/>
            <person name="Bucher G."/>
            <person name="Butts T."/>
            <person name="Chaumot A."/>
            <person name="Denell R.E."/>
            <person name="Ferrier D.E."/>
            <person name="Friedrich M."/>
            <person name="Gordon C.M."/>
            <person name="Jindra M."/>
            <person name="Klingler M."/>
            <person name="Lan Q."/>
            <person name="Lattorff H.M."/>
            <person name="Laudet V."/>
            <person name="von Levetsow C."/>
            <person name="Liu Z."/>
            <person name="Lutz R."/>
            <person name="Lynch J.A."/>
            <person name="da Fonseca R.N."/>
            <person name="Posnien N."/>
            <person name="Reuter R."/>
            <person name="Roth S."/>
            <person name="Savard J."/>
            <person name="Schinko J.B."/>
            <person name="Schmitt C."/>
            <person name="Schoppmeier M."/>
            <person name="Schroder R."/>
            <person name="Shippy T.D."/>
            <person name="Simonnet F."/>
            <person name="Marques-Souza H."/>
            <person name="Tautz D."/>
            <person name="Tomoyasu Y."/>
            <person name="Trauner J."/>
            <person name="Van der Zee M."/>
            <person name="Vervoort M."/>
            <person name="Wittkopp N."/>
            <person name="Wimmer E.A."/>
            <person name="Yang X."/>
            <person name="Jones A.K."/>
            <person name="Sattelle D.B."/>
            <person name="Ebert P.R."/>
            <person name="Nelson D."/>
            <person name="Scott J.G."/>
            <person name="Beeman R.W."/>
            <person name="Muthukrishnan S."/>
            <person name="Kramer K.J."/>
            <person name="Arakane Y."/>
            <person name="Beeman R.W."/>
            <person name="Zhu Q."/>
            <person name="Hogenkamp D."/>
            <person name="Dixit R."/>
            <person name="Oppert B."/>
            <person name="Jiang H."/>
            <person name="Zou Z."/>
            <person name="Marshall J."/>
            <person name="Elpidina E."/>
            <person name="Vinokurov K."/>
            <person name="Oppert C."/>
            <person name="Zou Z."/>
            <person name="Evans J."/>
            <person name="Lu Z."/>
            <person name="Zhao P."/>
            <person name="Sumathipala N."/>
            <person name="Altincicek B."/>
            <person name="Vilcinskas A."/>
            <person name="Williams M."/>
            <person name="Hultmark D."/>
            <person name="Hetru C."/>
            <person name="Jiang H."/>
            <person name="Grimmelikhuijzen C.J."/>
            <person name="Hauser F."/>
            <person name="Cazzamali G."/>
            <person name="Williamson M."/>
            <person name="Park Y."/>
            <person name="Li B."/>
            <person name="Tanaka Y."/>
            <person name="Predel R."/>
            <person name="Neupert S."/>
            <person name="Schachtner J."/>
            <person name="Verleyen P."/>
            <person name="Raible F."/>
            <person name="Bork P."/>
            <person name="Friedrich M."/>
            <person name="Walden K.K."/>
            <person name="Robertson H.M."/>
            <person name="Angeli S."/>
            <person name="Foret S."/>
            <person name="Bucher G."/>
            <person name="Schuetz S."/>
            <person name="Maleszka R."/>
            <person name="Wimmer E.A."/>
            <person name="Beeman R.W."/>
            <person name="Lorenzen M."/>
            <person name="Tomoyasu Y."/>
            <person name="Miller S.C."/>
            <person name="Grossmann D."/>
            <person name="Bucher G."/>
        </authorList>
    </citation>
    <scope>NUCLEOTIDE SEQUENCE [LARGE SCALE GENOMIC DNA]</scope>
    <source>
        <strain evidence="1 2">Georgia GA2</strain>
    </source>
</reference>
<keyword evidence="2" id="KW-1185">Reference proteome</keyword>
<dbReference type="EMBL" id="KQ971342">
    <property type="protein sequence ID" value="EFA03836.1"/>
    <property type="molecule type" value="Genomic_DNA"/>
</dbReference>
<proteinExistence type="predicted"/>
<sequence>MAAFLIVKNPPASRVIVERNFDHSGSVIITATMSNWENKRRSGRLYQTINCAFRALGLF</sequence>
<dbReference type="Proteomes" id="UP000007266">
    <property type="component" value="Linkage group 5"/>
</dbReference>
<accession>D6WNQ4</accession>
<evidence type="ECO:0000313" key="2">
    <source>
        <dbReference type="Proteomes" id="UP000007266"/>
    </source>
</evidence>
<evidence type="ECO:0000313" key="1">
    <source>
        <dbReference type="EMBL" id="EFA03836.1"/>
    </source>
</evidence>
<gene>
    <name evidence="1" type="primary">GLEAN_13952</name>
    <name evidence="1" type="ORF">TcasGA2_TC013952</name>
</gene>
<protein>
    <submittedName>
        <fullName evidence="1">Uncharacterized protein</fullName>
    </submittedName>
</protein>